<reference evidence="1 2" key="1">
    <citation type="journal article" date="2013" name="Nature">
        <title>Insights into bilaterian evolution from three spiralian genomes.</title>
        <authorList>
            <person name="Simakov O."/>
            <person name="Marletaz F."/>
            <person name="Cho S.J."/>
            <person name="Edsinger-Gonzales E."/>
            <person name="Havlak P."/>
            <person name="Hellsten U."/>
            <person name="Kuo D.H."/>
            <person name="Larsson T."/>
            <person name="Lv J."/>
            <person name="Arendt D."/>
            <person name="Savage R."/>
            <person name="Osoegawa K."/>
            <person name="de Jong P."/>
            <person name="Grimwood J."/>
            <person name="Chapman J.A."/>
            <person name="Shapiro H."/>
            <person name="Aerts A."/>
            <person name="Otillar R.P."/>
            <person name="Terry A.Y."/>
            <person name="Boore J.L."/>
            <person name="Grigoriev I.V."/>
            <person name="Lindberg D.R."/>
            <person name="Seaver E.C."/>
            <person name="Weisblat D.A."/>
            <person name="Putnam N.H."/>
            <person name="Rokhsar D.S."/>
        </authorList>
    </citation>
    <scope>NUCLEOTIDE SEQUENCE [LARGE SCALE GENOMIC DNA]</scope>
</reference>
<keyword evidence="2" id="KW-1185">Reference proteome</keyword>
<dbReference type="AlphaFoldDB" id="V3ZQV5"/>
<organism evidence="1 2">
    <name type="scientific">Lottia gigantea</name>
    <name type="common">Giant owl limpet</name>
    <dbReference type="NCBI Taxonomy" id="225164"/>
    <lineage>
        <taxon>Eukaryota</taxon>
        <taxon>Metazoa</taxon>
        <taxon>Spiralia</taxon>
        <taxon>Lophotrochozoa</taxon>
        <taxon>Mollusca</taxon>
        <taxon>Gastropoda</taxon>
        <taxon>Patellogastropoda</taxon>
        <taxon>Lottioidea</taxon>
        <taxon>Lottiidae</taxon>
        <taxon>Lottia</taxon>
    </lineage>
</organism>
<dbReference type="GeneID" id="20244090"/>
<dbReference type="EMBL" id="KB203380">
    <property type="protein sequence ID" value="ESO84890.1"/>
    <property type="molecule type" value="Genomic_DNA"/>
</dbReference>
<sequence length="110" mass="12988">ALLIPRSPGASNFDGKIGATKPIRDKRYQHLNSAVQAQEQRTTRGREDSINSRYSVDPVKFLRDKGDFDQVAEDIELGVMNYYFYYYYYSSRRYRTWCHELLLLLLLLLQ</sequence>
<name>V3ZQV5_LOTGI</name>
<dbReference type="RefSeq" id="XP_009064422.1">
    <property type="nucleotide sequence ID" value="XM_009066174.1"/>
</dbReference>
<dbReference type="Proteomes" id="UP000030746">
    <property type="component" value="Unassembled WGS sequence"/>
</dbReference>
<protein>
    <submittedName>
        <fullName evidence="1">Uncharacterized protein</fullName>
    </submittedName>
</protein>
<accession>V3ZQV5</accession>
<gene>
    <name evidence="1" type="ORF">LOTGIDRAFT_176935</name>
</gene>
<proteinExistence type="predicted"/>
<evidence type="ECO:0000313" key="1">
    <source>
        <dbReference type="EMBL" id="ESO84890.1"/>
    </source>
</evidence>
<feature type="non-terminal residue" evidence="1">
    <location>
        <position position="1"/>
    </location>
</feature>
<dbReference type="OrthoDB" id="6201935at2759"/>
<dbReference type="CTD" id="20244090"/>
<dbReference type="KEGG" id="lgi:LOTGIDRAFT_176935"/>
<evidence type="ECO:0000313" key="2">
    <source>
        <dbReference type="Proteomes" id="UP000030746"/>
    </source>
</evidence>